<dbReference type="KEGG" id="rub:GBA63_18335"/>
<dbReference type="RefSeq" id="WP_166178495.1">
    <property type="nucleotide sequence ID" value="NZ_CP045119.1"/>
</dbReference>
<reference evidence="3 4" key="1">
    <citation type="submission" date="2019-10" db="EMBL/GenBank/DDBJ databases">
        <title>Rubrobacter sp nov SCSIO 52090 isolated from a deep-sea sediment in the South China Sea.</title>
        <authorList>
            <person name="Chen R.W."/>
        </authorList>
    </citation>
    <scope>NUCLEOTIDE SEQUENCE [LARGE SCALE GENOMIC DNA]</scope>
    <source>
        <strain evidence="3 4">SCSIO 52909</strain>
    </source>
</reference>
<accession>A0A6G8QCZ8</accession>
<feature type="chain" id="PRO_5038393372" description="LPXTG cell wall anchor domain-containing protein" evidence="2">
    <location>
        <begin position="32"/>
        <end position="90"/>
    </location>
</feature>
<sequence>MSAIQSHLGARLSGCAFAILTMLVLAASAQAQSREGQYGSPTDTMDHASRVSGTLSVLPDTGGPLILFVGAALIVTGTGIALVRRCAGRG</sequence>
<dbReference type="Proteomes" id="UP000501452">
    <property type="component" value="Chromosome"/>
</dbReference>
<proteinExistence type="predicted"/>
<organism evidence="3 4">
    <name type="scientific">Rubrobacter tropicus</name>
    <dbReference type="NCBI Taxonomy" id="2653851"/>
    <lineage>
        <taxon>Bacteria</taxon>
        <taxon>Bacillati</taxon>
        <taxon>Actinomycetota</taxon>
        <taxon>Rubrobacteria</taxon>
        <taxon>Rubrobacterales</taxon>
        <taxon>Rubrobacteraceae</taxon>
        <taxon>Rubrobacter</taxon>
    </lineage>
</organism>
<evidence type="ECO:0000256" key="1">
    <source>
        <dbReference type="SAM" id="Phobius"/>
    </source>
</evidence>
<feature type="transmembrane region" description="Helical" evidence="1">
    <location>
        <begin position="65"/>
        <end position="83"/>
    </location>
</feature>
<keyword evidence="4" id="KW-1185">Reference proteome</keyword>
<evidence type="ECO:0000313" key="3">
    <source>
        <dbReference type="EMBL" id="QIN84380.1"/>
    </source>
</evidence>
<name>A0A6G8QCZ8_9ACTN</name>
<protein>
    <recommendedName>
        <fullName evidence="5">LPXTG cell wall anchor domain-containing protein</fullName>
    </recommendedName>
</protein>
<feature type="signal peptide" evidence="2">
    <location>
        <begin position="1"/>
        <end position="31"/>
    </location>
</feature>
<keyword evidence="1" id="KW-0472">Membrane</keyword>
<keyword evidence="2" id="KW-0732">Signal</keyword>
<evidence type="ECO:0000313" key="4">
    <source>
        <dbReference type="Proteomes" id="UP000501452"/>
    </source>
</evidence>
<dbReference type="AlphaFoldDB" id="A0A6G8QCZ8"/>
<dbReference type="EMBL" id="CP045119">
    <property type="protein sequence ID" value="QIN84380.1"/>
    <property type="molecule type" value="Genomic_DNA"/>
</dbReference>
<evidence type="ECO:0008006" key="5">
    <source>
        <dbReference type="Google" id="ProtNLM"/>
    </source>
</evidence>
<keyword evidence="1" id="KW-1133">Transmembrane helix</keyword>
<gene>
    <name evidence="3" type="ORF">GBA63_18335</name>
</gene>
<keyword evidence="1" id="KW-0812">Transmembrane</keyword>
<evidence type="ECO:0000256" key="2">
    <source>
        <dbReference type="SAM" id="SignalP"/>
    </source>
</evidence>